<accession>A0A5C6WZ89</accession>
<dbReference type="Gene3D" id="3.30.70.2940">
    <property type="match status" value="1"/>
</dbReference>
<dbReference type="RefSeq" id="WP_146983229.1">
    <property type="nucleotide sequence ID" value="NZ_VOSM01000016.1"/>
</dbReference>
<gene>
    <name evidence="1" type="ORF">FRC98_19690</name>
</gene>
<dbReference type="InterPro" id="IPR019117">
    <property type="entry name" value="CRISPR-assoc_protein_Cmr3"/>
</dbReference>
<keyword evidence="2" id="KW-1185">Reference proteome</keyword>
<dbReference type="OrthoDB" id="6162707at2"/>
<evidence type="ECO:0000313" key="1">
    <source>
        <dbReference type="EMBL" id="TXD34081.1"/>
    </source>
</evidence>
<dbReference type="Gene3D" id="2.60.40.4350">
    <property type="match status" value="1"/>
</dbReference>
<sequence length="396" mass="43609">MSNTETWHLELEPVDAWYFGDAGPYDMGEASQTESKTLFPPHAPTLVGALRAMLARAKGWDGRSRWNEGTNVDLRLEEVLGKDYWDLGQVRFEGPFLTRVQSNSDANEVMVPMPLHILGRMKELDTKEKTEVWEPAARLRPGNNAVLCDMGRVRLPKIASDKPERGLKEPEGIFVTVAGLEAILRGDLPATSEVVRSRDLWRGERRVGLERERESRTAKEGALYSPTYVRLKPGVRLTMGVSGLPEDWVSEKFTLPGLMPLGGEGRMASVERLEGAAMANAPLEAIAENGRMSVTLLTSALLTPDDTTVTWPRPHSALAENIPGTIVSACVGKPHYIGGWDSLKRKPVAPQPFVPAGSTYFLEDVDADLETLRQLHGSCIGRRQAFGFGQVALGVW</sequence>
<reference evidence="1 2" key="1">
    <citation type="submission" date="2019-08" db="EMBL/GenBank/DDBJ databases">
        <title>Bradymonadales sp. TMQ4.</title>
        <authorList>
            <person name="Liang Q."/>
        </authorList>
    </citation>
    <scope>NUCLEOTIDE SEQUENCE [LARGE SCALE GENOMIC DNA]</scope>
    <source>
        <strain evidence="1 2">TMQ4</strain>
    </source>
</reference>
<dbReference type="CDD" id="cd09748">
    <property type="entry name" value="Cmr3_III-B"/>
    <property type="match status" value="1"/>
</dbReference>
<evidence type="ECO:0000313" key="2">
    <source>
        <dbReference type="Proteomes" id="UP000321412"/>
    </source>
</evidence>
<dbReference type="Pfam" id="PF09700">
    <property type="entry name" value="Cas_Cmr3"/>
    <property type="match status" value="1"/>
</dbReference>
<evidence type="ECO:0008006" key="3">
    <source>
        <dbReference type="Google" id="ProtNLM"/>
    </source>
</evidence>
<name>A0A5C6WZ89_9DELT</name>
<comment type="caution">
    <text evidence="1">The sequence shown here is derived from an EMBL/GenBank/DDBJ whole genome shotgun (WGS) entry which is preliminary data.</text>
</comment>
<protein>
    <recommendedName>
        <fullName evidence="3">Type III-B CRISPR module-associated protein Cmr3</fullName>
    </recommendedName>
</protein>
<dbReference type="AlphaFoldDB" id="A0A5C6WZ89"/>
<dbReference type="Proteomes" id="UP000321412">
    <property type="component" value="Unassembled WGS sequence"/>
</dbReference>
<organism evidence="1 2">
    <name type="scientific">Lujinxingia vulgaris</name>
    <dbReference type="NCBI Taxonomy" id="2600176"/>
    <lineage>
        <taxon>Bacteria</taxon>
        <taxon>Deltaproteobacteria</taxon>
        <taxon>Bradymonadales</taxon>
        <taxon>Lujinxingiaceae</taxon>
        <taxon>Lujinxingia</taxon>
    </lineage>
</organism>
<dbReference type="EMBL" id="VOSM01000016">
    <property type="protein sequence ID" value="TXD34081.1"/>
    <property type="molecule type" value="Genomic_DNA"/>
</dbReference>
<proteinExistence type="predicted"/>